<evidence type="ECO:0008006" key="4">
    <source>
        <dbReference type="Google" id="ProtNLM"/>
    </source>
</evidence>
<gene>
    <name evidence="2" type="ORF">SAMN02745116_01627</name>
</gene>
<proteinExistence type="predicted"/>
<dbReference type="OrthoDB" id="2298188at2"/>
<dbReference type="RefSeq" id="WP_078807559.1">
    <property type="nucleotide sequence ID" value="NZ_FUXI01000018.1"/>
</dbReference>
<keyword evidence="1" id="KW-0472">Membrane</keyword>
<sequence length="95" mass="10874">MVPFIIYWFAVLVGFAWIVFSLGAFLYYLAKKENGNLWFFIPLNLVCLAILAIIVFLYRANEGFGITQYSSIYFSFLAALLIISVLDLLFGKTKQ</sequence>
<evidence type="ECO:0000256" key="1">
    <source>
        <dbReference type="SAM" id="Phobius"/>
    </source>
</evidence>
<organism evidence="2 3">
    <name type="scientific">Pilibacter termitis</name>
    <dbReference type="NCBI Taxonomy" id="263852"/>
    <lineage>
        <taxon>Bacteria</taxon>
        <taxon>Bacillati</taxon>
        <taxon>Bacillota</taxon>
        <taxon>Bacilli</taxon>
        <taxon>Lactobacillales</taxon>
        <taxon>Enterococcaceae</taxon>
        <taxon>Pilibacter</taxon>
    </lineage>
</organism>
<keyword evidence="1" id="KW-0812">Transmembrane</keyword>
<dbReference type="AlphaFoldDB" id="A0A1T4P319"/>
<accession>A0A1T4P319</accession>
<evidence type="ECO:0000313" key="3">
    <source>
        <dbReference type="Proteomes" id="UP000190328"/>
    </source>
</evidence>
<name>A0A1T4P319_9ENTE</name>
<feature type="transmembrane region" description="Helical" evidence="1">
    <location>
        <begin position="70"/>
        <end position="90"/>
    </location>
</feature>
<dbReference type="Proteomes" id="UP000190328">
    <property type="component" value="Unassembled WGS sequence"/>
</dbReference>
<keyword evidence="3" id="KW-1185">Reference proteome</keyword>
<dbReference type="EMBL" id="FUXI01000018">
    <property type="protein sequence ID" value="SJZ85903.1"/>
    <property type="molecule type" value="Genomic_DNA"/>
</dbReference>
<feature type="transmembrane region" description="Helical" evidence="1">
    <location>
        <begin position="37"/>
        <end position="58"/>
    </location>
</feature>
<reference evidence="3" key="1">
    <citation type="submission" date="2017-02" db="EMBL/GenBank/DDBJ databases">
        <authorList>
            <person name="Varghese N."/>
            <person name="Submissions S."/>
        </authorList>
    </citation>
    <scope>NUCLEOTIDE SEQUENCE [LARGE SCALE GENOMIC DNA]</scope>
    <source>
        <strain evidence="3">ATCC BAA-1030</strain>
    </source>
</reference>
<feature type="transmembrane region" description="Helical" evidence="1">
    <location>
        <begin position="6"/>
        <end position="30"/>
    </location>
</feature>
<protein>
    <recommendedName>
        <fullName evidence="4">YesK-like protein</fullName>
    </recommendedName>
</protein>
<keyword evidence="1" id="KW-1133">Transmembrane helix</keyword>
<evidence type="ECO:0000313" key="2">
    <source>
        <dbReference type="EMBL" id="SJZ85903.1"/>
    </source>
</evidence>